<dbReference type="AlphaFoldDB" id="A0A3P5XFT9"/>
<keyword evidence="4" id="KW-0804">Transcription</keyword>
<gene>
    <name evidence="7" type="primary">deoR_2</name>
    <name evidence="7" type="ORF">XINFAN_03937</name>
</gene>
<feature type="domain" description="RNA polymerase sigma-70 region 4" evidence="6">
    <location>
        <begin position="33"/>
        <end position="64"/>
    </location>
</feature>
<evidence type="ECO:0000259" key="5">
    <source>
        <dbReference type="Pfam" id="PF04198"/>
    </source>
</evidence>
<dbReference type="GO" id="GO:0003700">
    <property type="term" value="F:DNA-binding transcription factor activity"/>
    <property type="evidence" value="ECO:0007669"/>
    <property type="project" value="InterPro"/>
</dbReference>
<evidence type="ECO:0000259" key="6">
    <source>
        <dbReference type="Pfam" id="PF04545"/>
    </source>
</evidence>
<dbReference type="OrthoDB" id="7065657at2"/>
<keyword evidence="2" id="KW-0805">Transcription regulation</keyword>
<evidence type="ECO:0000313" key="8">
    <source>
        <dbReference type="Proteomes" id="UP000277498"/>
    </source>
</evidence>
<protein>
    <submittedName>
        <fullName evidence="7">Deoxyribonucleoside regulator</fullName>
    </submittedName>
</protein>
<dbReference type="Gene3D" id="1.10.10.10">
    <property type="entry name" value="Winged helix-like DNA-binding domain superfamily/Winged helix DNA-binding domain"/>
    <property type="match status" value="1"/>
</dbReference>
<dbReference type="InterPro" id="IPR007630">
    <property type="entry name" value="RNA_pol_sigma70_r4"/>
</dbReference>
<accession>A0A3P5XFT9</accession>
<evidence type="ECO:0000256" key="4">
    <source>
        <dbReference type="ARBA" id="ARBA00023163"/>
    </source>
</evidence>
<dbReference type="GO" id="GO:0030246">
    <property type="term" value="F:carbohydrate binding"/>
    <property type="evidence" value="ECO:0007669"/>
    <property type="project" value="InterPro"/>
</dbReference>
<reference evidence="7 8" key="1">
    <citation type="submission" date="2018-11" db="EMBL/GenBank/DDBJ databases">
        <authorList>
            <person name="Criscuolo A."/>
        </authorList>
    </citation>
    <scope>NUCLEOTIDE SEQUENCE [LARGE SCALE GENOMIC DNA]</scope>
    <source>
        <strain evidence="7">ACIP111625</strain>
    </source>
</reference>
<dbReference type="GO" id="GO:0006352">
    <property type="term" value="P:DNA-templated transcription initiation"/>
    <property type="evidence" value="ECO:0007669"/>
    <property type="project" value="InterPro"/>
</dbReference>
<dbReference type="Pfam" id="PF04545">
    <property type="entry name" value="Sigma70_r4"/>
    <property type="match status" value="1"/>
</dbReference>
<dbReference type="InterPro" id="IPR036388">
    <property type="entry name" value="WH-like_DNA-bd_sf"/>
</dbReference>
<keyword evidence="8" id="KW-1185">Reference proteome</keyword>
<dbReference type="InterPro" id="IPR007324">
    <property type="entry name" value="Sugar-bd_dom_put"/>
</dbReference>
<dbReference type="EMBL" id="UXAW01000120">
    <property type="protein sequence ID" value="VDC33627.1"/>
    <property type="molecule type" value="Genomic_DNA"/>
</dbReference>
<evidence type="ECO:0000256" key="2">
    <source>
        <dbReference type="ARBA" id="ARBA00023015"/>
    </source>
</evidence>
<dbReference type="SUPFAM" id="SSF100950">
    <property type="entry name" value="NagB/RpiA/CoA transferase-like"/>
    <property type="match status" value="1"/>
</dbReference>
<dbReference type="InterPro" id="IPR051054">
    <property type="entry name" value="SorC_transcr_regulators"/>
</dbReference>
<dbReference type="Gene3D" id="3.40.50.1360">
    <property type="match status" value="1"/>
</dbReference>
<evidence type="ECO:0000313" key="7">
    <source>
        <dbReference type="EMBL" id="VDC33627.1"/>
    </source>
</evidence>
<evidence type="ECO:0000256" key="1">
    <source>
        <dbReference type="ARBA" id="ARBA00010466"/>
    </source>
</evidence>
<keyword evidence="3" id="KW-0238">DNA-binding</keyword>
<feature type="domain" description="Sugar-binding" evidence="5">
    <location>
        <begin position="76"/>
        <end position="327"/>
    </location>
</feature>
<organism evidence="7 8">
    <name type="scientific">Pseudogemmobacter humi</name>
    <dbReference type="NCBI Taxonomy" id="2483812"/>
    <lineage>
        <taxon>Bacteria</taxon>
        <taxon>Pseudomonadati</taxon>
        <taxon>Pseudomonadota</taxon>
        <taxon>Alphaproteobacteria</taxon>
        <taxon>Rhodobacterales</taxon>
        <taxon>Paracoccaceae</taxon>
        <taxon>Pseudogemmobacter</taxon>
    </lineage>
</organism>
<comment type="similarity">
    <text evidence="1">Belongs to the SorC transcriptional regulatory family.</text>
</comment>
<dbReference type="InterPro" id="IPR037171">
    <property type="entry name" value="NagB/RpiA_transferase-like"/>
</dbReference>
<name>A0A3P5XFT9_9RHOB</name>
<dbReference type="Pfam" id="PF04198">
    <property type="entry name" value="Sugar-bind"/>
    <property type="match status" value="1"/>
</dbReference>
<dbReference type="Proteomes" id="UP000277498">
    <property type="component" value="Unassembled WGS sequence"/>
</dbReference>
<sequence length="330" mass="35735">MALLSPVRARRSSAKVQPAADVNEDLRTRIAWLYYMEGLTQDEVAAKVGISRSRVLRILSAARQDGTVQIRVTTKLSHCVELERALEERWGLTQAIVVPNPQDEAQLRNLIGAEVGHYLSQNLAANMTVGLGWGKTLSAAVPAIVPRNPDGVRVVSLLGGLTRVNAHNPSEFAWRVAARLGAECHMMAGPVFAPDARTRDALAAHIGIRDIFSAARSLDMAVISVGDLTPHSVFREYGLLSADELASLEAAGAIGDVLCHFIDAAGEVVEHQVNRRVLAVHPADLRGARNLVLASGGWQKHAVIRASLTSLRPHVLIVDELVADRLIRER</sequence>
<evidence type="ECO:0000256" key="3">
    <source>
        <dbReference type="ARBA" id="ARBA00023125"/>
    </source>
</evidence>
<dbReference type="PANTHER" id="PTHR34294">
    <property type="entry name" value="TRANSCRIPTIONAL REGULATOR-RELATED"/>
    <property type="match status" value="1"/>
</dbReference>
<proteinExistence type="inferred from homology"/>
<dbReference type="PANTHER" id="PTHR34294:SF1">
    <property type="entry name" value="TRANSCRIPTIONAL REGULATOR LSRR"/>
    <property type="match status" value="1"/>
</dbReference>
<dbReference type="GO" id="GO:0003677">
    <property type="term" value="F:DNA binding"/>
    <property type="evidence" value="ECO:0007669"/>
    <property type="project" value="UniProtKB-KW"/>
</dbReference>